<dbReference type="InterPro" id="IPR005467">
    <property type="entry name" value="His_kinase_dom"/>
</dbReference>
<evidence type="ECO:0000259" key="5">
    <source>
        <dbReference type="PROSITE" id="PS50109"/>
    </source>
</evidence>
<gene>
    <name evidence="7" type="ORF">JFN93_11365</name>
</gene>
<organism evidence="7 8">
    <name type="scientific">Geomesophilobacter sediminis</name>
    <dbReference type="NCBI Taxonomy" id="2798584"/>
    <lineage>
        <taxon>Bacteria</taxon>
        <taxon>Pseudomonadati</taxon>
        <taxon>Thermodesulfobacteriota</taxon>
        <taxon>Desulfuromonadia</taxon>
        <taxon>Geobacterales</taxon>
        <taxon>Geobacteraceae</taxon>
        <taxon>Geomesophilobacter</taxon>
    </lineage>
</organism>
<dbReference type="PROSITE" id="PS50109">
    <property type="entry name" value="HIS_KIN"/>
    <property type="match status" value="1"/>
</dbReference>
<dbReference type="SUPFAM" id="SSF47384">
    <property type="entry name" value="Homodimeric domain of signal transducing histidine kinase"/>
    <property type="match status" value="1"/>
</dbReference>
<dbReference type="SUPFAM" id="SSF55874">
    <property type="entry name" value="ATPase domain of HSP90 chaperone/DNA topoisomerase II/histidine kinase"/>
    <property type="match status" value="1"/>
</dbReference>
<feature type="domain" description="Histidine kinase" evidence="5">
    <location>
        <begin position="243"/>
        <end position="455"/>
    </location>
</feature>
<dbReference type="InterPro" id="IPR003661">
    <property type="entry name" value="HisK_dim/P_dom"/>
</dbReference>
<dbReference type="EC" id="2.7.13.3" evidence="2"/>
<dbReference type="InterPro" id="IPR036097">
    <property type="entry name" value="HisK_dim/P_sf"/>
</dbReference>
<feature type="domain" description="Response regulatory" evidence="6">
    <location>
        <begin position="15"/>
        <end position="131"/>
    </location>
</feature>
<keyword evidence="3 4" id="KW-0597">Phosphoprotein</keyword>
<evidence type="ECO:0000259" key="6">
    <source>
        <dbReference type="PROSITE" id="PS50110"/>
    </source>
</evidence>
<dbReference type="Gene3D" id="3.30.565.10">
    <property type="entry name" value="Histidine kinase-like ATPase, C-terminal domain"/>
    <property type="match status" value="1"/>
</dbReference>
<dbReference type="PANTHER" id="PTHR43547:SF2">
    <property type="entry name" value="HYBRID SIGNAL TRANSDUCTION HISTIDINE KINASE C"/>
    <property type="match status" value="1"/>
</dbReference>
<dbReference type="InterPro" id="IPR004358">
    <property type="entry name" value="Sig_transdc_His_kin-like_C"/>
</dbReference>
<sequence length="455" mass="50772">MSDAETIRDGHRGHRILIVDDSPTQARLLEYILMENGYEVAIAQNGRLALERILETRPDLVVSDILMPEMDGFELCRRVRETDAVQSTPIILLTLLNNPADVLHSLEAGATHFISKPYNAELLLSRIAATLKSGAVCYDGGDEAPIEVPYRGQRYRVSAPREQIVDFLLSTYETAVEKNRELLNAKKSLWLLNRELEQRVEERSAALQAETTERLLALEELRRKDEVLMQQSRQAALGEMIGNIAHQWRQPLNAVGLLVQDISLCHECGGFTDEYLQTTTEKIMEIIRHMSQTIDDFRNFFMPDKEKVPFCVADVVARALSLVEGAFLAKGIEVDVVGRPDAVILGYPNEFSQVLLNILSNARDAFLDNPHGEPRIVVQTETTPEGRVVLKIADNAGGIPEEVIGRIFEPYFTTKEEGQGTGVGLYMAKNIIEKNMNGSLTVRNVGGGAEFTIEV</sequence>
<evidence type="ECO:0000256" key="4">
    <source>
        <dbReference type="PROSITE-ProRule" id="PRU00169"/>
    </source>
</evidence>
<dbReference type="Pfam" id="PF02518">
    <property type="entry name" value="HATPase_c"/>
    <property type="match status" value="1"/>
</dbReference>
<dbReference type="PANTHER" id="PTHR43547">
    <property type="entry name" value="TWO-COMPONENT HISTIDINE KINASE"/>
    <property type="match status" value="1"/>
</dbReference>
<dbReference type="InterPro" id="IPR011006">
    <property type="entry name" value="CheY-like_superfamily"/>
</dbReference>
<name>A0A8J7JLR5_9BACT</name>
<keyword evidence="8" id="KW-1185">Reference proteome</keyword>
<dbReference type="Gene3D" id="1.10.287.130">
    <property type="match status" value="1"/>
</dbReference>
<dbReference type="InterPro" id="IPR036890">
    <property type="entry name" value="HATPase_C_sf"/>
</dbReference>
<evidence type="ECO:0000313" key="8">
    <source>
        <dbReference type="Proteomes" id="UP000636888"/>
    </source>
</evidence>
<dbReference type="SUPFAM" id="SSF52172">
    <property type="entry name" value="CheY-like"/>
    <property type="match status" value="1"/>
</dbReference>
<dbReference type="PRINTS" id="PR00344">
    <property type="entry name" value="BCTRLSENSOR"/>
</dbReference>
<dbReference type="SMART" id="SM00448">
    <property type="entry name" value="REC"/>
    <property type="match status" value="1"/>
</dbReference>
<dbReference type="Proteomes" id="UP000636888">
    <property type="component" value="Unassembled WGS sequence"/>
</dbReference>
<comment type="catalytic activity">
    <reaction evidence="1">
        <text>ATP + protein L-histidine = ADP + protein N-phospho-L-histidine.</text>
        <dbReference type="EC" id="2.7.13.3"/>
    </reaction>
</comment>
<dbReference type="PROSITE" id="PS50110">
    <property type="entry name" value="RESPONSE_REGULATORY"/>
    <property type="match status" value="1"/>
</dbReference>
<feature type="modified residue" description="4-aspartylphosphate" evidence="4">
    <location>
        <position position="64"/>
    </location>
</feature>
<reference evidence="7" key="1">
    <citation type="submission" date="2020-12" db="EMBL/GenBank/DDBJ databases">
        <title>Geomonas sp. Red875, isolated from river sediment.</title>
        <authorList>
            <person name="Xu Z."/>
            <person name="Zhang Z."/>
            <person name="Masuda Y."/>
            <person name="Itoh H."/>
            <person name="Senoo K."/>
        </authorList>
    </citation>
    <scope>NUCLEOTIDE SEQUENCE</scope>
    <source>
        <strain evidence="7">Red875</strain>
    </source>
</reference>
<dbReference type="Gene3D" id="3.40.50.2300">
    <property type="match status" value="1"/>
</dbReference>
<accession>A0A8J7JLR5</accession>
<evidence type="ECO:0000256" key="1">
    <source>
        <dbReference type="ARBA" id="ARBA00000085"/>
    </source>
</evidence>
<evidence type="ECO:0000256" key="2">
    <source>
        <dbReference type="ARBA" id="ARBA00012438"/>
    </source>
</evidence>
<dbReference type="RefSeq" id="WP_199384196.1">
    <property type="nucleotide sequence ID" value="NZ_JAEMHM010000008.1"/>
</dbReference>
<dbReference type="CDD" id="cd00082">
    <property type="entry name" value="HisKA"/>
    <property type="match status" value="1"/>
</dbReference>
<dbReference type="EMBL" id="JAEMHM010000008">
    <property type="protein sequence ID" value="MBJ6725310.1"/>
    <property type="molecule type" value="Genomic_DNA"/>
</dbReference>
<dbReference type="SMART" id="SM00387">
    <property type="entry name" value="HATPase_c"/>
    <property type="match status" value="1"/>
</dbReference>
<evidence type="ECO:0000256" key="3">
    <source>
        <dbReference type="ARBA" id="ARBA00022553"/>
    </source>
</evidence>
<proteinExistence type="predicted"/>
<comment type="caution">
    <text evidence="7">The sequence shown here is derived from an EMBL/GenBank/DDBJ whole genome shotgun (WGS) entry which is preliminary data.</text>
</comment>
<dbReference type="AlphaFoldDB" id="A0A8J7JLR5"/>
<dbReference type="GO" id="GO:0000155">
    <property type="term" value="F:phosphorelay sensor kinase activity"/>
    <property type="evidence" value="ECO:0007669"/>
    <property type="project" value="InterPro"/>
</dbReference>
<evidence type="ECO:0000313" key="7">
    <source>
        <dbReference type="EMBL" id="MBJ6725310.1"/>
    </source>
</evidence>
<dbReference type="Pfam" id="PF00072">
    <property type="entry name" value="Response_reg"/>
    <property type="match status" value="1"/>
</dbReference>
<dbReference type="InterPro" id="IPR001789">
    <property type="entry name" value="Sig_transdc_resp-reg_receiver"/>
</dbReference>
<dbReference type="InterPro" id="IPR003594">
    <property type="entry name" value="HATPase_dom"/>
</dbReference>
<protein>
    <recommendedName>
        <fullName evidence="2">histidine kinase</fullName>
        <ecNumber evidence="2">2.7.13.3</ecNumber>
    </recommendedName>
</protein>